<dbReference type="InterPro" id="IPR051431">
    <property type="entry name" value="TFIID_subunit_9"/>
</dbReference>
<dbReference type="InterPro" id="IPR003162">
    <property type="entry name" value="TFIID-31"/>
</dbReference>
<evidence type="ECO:0000256" key="2">
    <source>
        <dbReference type="ARBA" id="ARBA00007646"/>
    </source>
</evidence>
<accession>A0ABR1B136</accession>
<dbReference type="PANTHER" id="PTHR48068:SF4">
    <property type="entry name" value="TATA-BOX BINDING PROTEIN ASSOCIATED FACTOR 9"/>
    <property type="match status" value="1"/>
</dbReference>
<dbReference type="Gene3D" id="1.10.20.10">
    <property type="entry name" value="Histone, subunit A"/>
    <property type="match status" value="1"/>
</dbReference>
<evidence type="ECO:0000256" key="4">
    <source>
        <dbReference type="ARBA" id="ARBA00023163"/>
    </source>
</evidence>
<dbReference type="PANTHER" id="PTHR48068">
    <property type="entry name" value="TAF9 RNA POLYMERASE II, TATA BOX-BINDING PROTEIN (TBP)-ASSOCIATED FACTOR"/>
    <property type="match status" value="1"/>
</dbReference>
<evidence type="ECO:0000313" key="6">
    <source>
        <dbReference type="EMBL" id="KAK6633227.1"/>
    </source>
</evidence>
<name>A0ABR1B136_POLSC</name>
<organism evidence="6 7">
    <name type="scientific">Polyplax serrata</name>
    <name type="common">Common mouse louse</name>
    <dbReference type="NCBI Taxonomy" id="468196"/>
    <lineage>
        <taxon>Eukaryota</taxon>
        <taxon>Metazoa</taxon>
        <taxon>Ecdysozoa</taxon>
        <taxon>Arthropoda</taxon>
        <taxon>Hexapoda</taxon>
        <taxon>Insecta</taxon>
        <taxon>Pterygota</taxon>
        <taxon>Neoptera</taxon>
        <taxon>Paraneoptera</taxon>
        <taxon>Psocodea</taxon>
        <taxon>Troctomorpha</taxon>
        <taxon>Phthiraptera</taxon>
        <taxon>Anoplura</taxon>
        <taxon>Polyplacidae</taxon>
        <taxon>Polyplax</taxon>
    </lineage>
</organism>
<keyword evidence="5" id="KW-0539">Nucleus</keyword>
<dbReference type="CDD" id="cd07979">
    <property type="entry name" value="HFD_TAF9"/>
    <property type="match status" value="1"/>
</dbReference>
<proteinExistence type="inferred from homology"/>
<keyword evidence="4" id="KW-0804">Transcription</keyword>
<evidence type="ECO:0008006" key="8">
    <source>
        <dbReference type="Google" id="ProtNLM"/>
    </source>
</evidence>
<evidence type="ECO:0000256" key="3">
    <source>
        <dbReference type="ARBA" id="ARBA00023015"/>
    </source>
</evidence>
<comment type="subcellular location">
    <subcellularLocation>
        <location evidence="1">Nucleus</location>
    </subcellularLocation>
</comment>
<dbReference type="InterPro" id="IPR009072">
    <property type="entry name" value="Histone-fold"/>
</dbReference>
<keyword evidence="3" id="KW-0805">Transcription regulation</keyword>
<sequence length="285" mass="32399">MSSSNPLQTKHVPKDAQVIMSILKDMGVVDFEPQTIVQLLEFTYRYVTSTLEDARVYATHANKKVIDVEDVQLAVHMQLDKNFTTPPPRDMLLEVARNKNSVPLPQIRPHCGIRLPPDRYCMTACNYELKSNKKPPAMTKQTSVFGASQSGVFKSQIKPTLKRSIQTIARTQTVTIPKPVIKFTPTTTSGEASSQPQIQVQQSLPQQVNQPQQQQQWKHIVQQPVIQTIMEVDESPASVLKKYLLTSLYSHWCVTISTSWKNFNSDYFQRSLTNKNLKHRYSALS</sequence>
<comment type="caution">
    <text evidence="6">The sequence shown here is derived from an EMBL/GenBank/DDBJ whole genome shotgun (WGS) entry which is preliminary data.</text>
</comment>
<evidence type="ECO:0000256" key="5">
    <source>
        <dbReference type="ARBA" id="ARBA00023242"/>
    </source>
</evidence>
<protein>
    <recommendedName>
        <fullName evidence="8">Transcription initiation factor TFIID subunit 9</fullName>
    </recommendedName>
</protein>
<dbReference type="Pfam" id="PF02291">
    <property type="entry name" value="TFIID-31kDa"/>
    <property type="match status" value="1"/>
</dbReference>
<dbReference type="Proteomes" id="UP001359485">
    <property type="component" value="Unassembled WGS sequence"/>
</dbReference>
<dbReference type="SUPFAM" id="SSF47113">
    <property type="entry name" value="Histone-fold"/>
    <property type="match status" value="1"/>
</dbReference>
<comment type="similarity">
    <text evidence="2">Belongs to the TAF9 family.</text>
</comment>
<evidence type="ECO:0000256" key="1">
    <source>
        <dbReference type="ARBA" id="ARBA00004123"/>
    </source>
</evidence>
<gene>
    <name evidence="6" type="ORF">RUM44_003828</name>
</gene>
<keyword evidence="7" id="KW-1185">Reference proteome</keyword>
<dbReference type="EMBL" id="JAWJWF010000004">
    <property type="protein sequence ID" value="KAK6633227.1"/>
    <property type="molecule type" value="Genomic_DNA"/>
</dbReference>
<reference evidence="6 7" key="1">
    <citation type="submission" date="2023-09" db="EMBL/GenBank/DDBJ databases">
        <title>Genomes of two closely related lineages of the louse Polyplax serrata with different host specificities.</title>
        <authorList>
            <person name="Martinu J."/>
            <person name="Tarabai H."/>
            <person name="Stefka J."/>
            <person name="Hypsa V."/>
        </authorList>
    </citation>
    <scope>NUCLEOTIDE SEQUENCE [LARGE SCALE GENOMIC DNA]</scope>
    <source>
        <strain evidence="6">98ZLc_SE</strain>
    </source>
</reference>
<evidence type="ECO:0000313" key="7">
    <source>
        <dbReference type="Proteomes" id="UP001359485"/>
    </source>
</evidence>